<dbReference type="SUPFAM" id="SSF51735">
    <property type="entry name" value="NAD(P)-binding Rossmann-fold domains"/>
    <property type="match status" value="1"/>
</dbReference>
<dbReference type="Pfam" id="PF00106">
    <property type="entry name" value="adh_short"/>
    <property type="match status" value="1"/>
</dbReference>
<dbReference type="GO" id="GO:0016491">
    <property type="term" value="F:oxidoreductase activity"/>
    <property type="evidence" value="ECO:0007669"/>
    <property type="project" value="UniProtKB-KW"/>
</dbReference>
<organism evidence="3 4">
    <name type="scientific">Ditylenchus dipsaci</name>
    <dbReference type="NCBI Taxonomy" id="166011"/>
    <lineage>
        <taxon>Eukaryota</taxon>
        <taxon>Metazoa</taxon>
        <taxon>Ecdysozoa</taxon>
        <taxon>Nematoda</taxon>
        <taxon>Chromadorea</taxon>
        <taxon>Rhabditida</taxon>
        <taxon>Tylenchina</taxon>
        <taxon>Tylenchomorpha</taxon>
        <taxon>Sphaerularioidea</taxon>
        <taxon>Anguinidae</taxon>
        <taxon>Anguininae</taxon>
        <taxon>Ditylenchus</taxon>
    </lineage>
</organism>
<dbReference type="PANTHER" id="PTHR44115:SF4">
    <property type="entry name" value="OXIDOREDUCTASE"/>
    <property type="match status" value="1"/>
</dbReference>
<name>A0A915EKS1_9BILA</name>
<dbReference type="InterPro" id="IPR036291">
    <property type="entry name" value="NAD(P)-bd_dom_sf"/>
</dbReference>
<dbReference type="Gene3D" id="3.40.50.720">
    <property type="entry name" value="NAD(P)-binding Rossmann-like Domain"/>
    <property type="match status" value="1"/>
</dbReference>
<dbReference type="AlphaFoldDB" id="A0A915EKS1"/>
<dbReference type="WBParaSite" id="jg7350">
    <property type="protein sequence ID" value="jg7350"/>
    <property type="gene ID" value="jg7350"/>
</dbReference>
<dbReference type="PRINTS" id="PR00080">
    <property type="entry name" value="SDRFAMILY"/>
</dbReference>
<keyword evidence="1" id="KW-0560">Oxidoreductase</keyword>
<evidence type="ECO:0000313" key="4">
    <source>
        <dbReference type="WBParaSite" id="jg7350"/>
    </source>
</evidence>
<dbReference type="PROSITE" id="PS00061">
    <property type="entry name" value="ADH_SHORT"/>
    <property type="match status" value="1"/>
</dbReference>
<reference evidence="4" key="1">
    <citation type="submission" date="2022-11" db="UniProtKB">
        <authorList>
            <consortium name="WormBaseParasite"/>
        </authorList>
    </citation>
    <scope>IDENTIFICATION</scope>
</reference>
<evidence type="ECO:0000256" key="1">
    <source>
        <dbReference type="ARBA" id="ARBA00023002"/>
    </source>
</evidence>
<comment type="similarity">
    <text evidence="2">Belongs to the short-chain dehydrogenases/reductases (SDR) family.</text>
</comment>
<dbReference type="PRINTS" id="PR00081">
    <property type="entry name" value="GDHRDH"/>
</dbReference>
<dbReference type="PANTHER" id="PTHR44115">
    <property type="entry name" value="PROTEIN CBG09704"/>
    <property type="match status" value="1"/>
</dbReference>
<protein>
    <submittedName>
        <fullName evidence="4">Uncharacterized protein</fullName>
    </submittedName>
</protein>
<dbReference type="Proteomes" id="UP000887574">
    <property type="component" value="Unplaced"/>
</dbReference>
<evidence type="ECO:0000256" key="2">
    <source>
        <dbReference type="RuleBase" id="RU000363"/>
    </source>
</evidence>
<evidence type="ECO:0000313" key="3">
    <source>
        <dbReference type="Proteomes" id="UP000887574"/>
    </source>
</evidence>
<keyword evidence="3" id="KW-1185">Reference proteome</keyword>
<sequence length="215" mass="24133">MQRRFADKVVIITGSTSGIGQAAAYRFGQEGAFLTIHGRNQDGMQETLRKLREMGVKDDRILQVFGDVREEKTLKDIIEKTAQKFGRIDVLVNNAGTIPEEEGGIAWSWRAWTSFWTCIKLINFALPYLEKTKGNIVNVSSVDGKKAHPENMYYSVAKAALDHYTRNASVLFAEKNVRINNLNPGYIRTQLKLRGEPLSKDSKSSKKAGSSEMCQ</sequence>
<dbReference type="InterPro" id="IPR020904">
    <property type="entry name" value="Sc_DH/Rdtase_CS"/>
</dbReference>
<proteinExistence type="inferred from homology"/>
<dbReference type="InterPro" id="IPR002347">
    <property type="entry name" value="SDR_fam"/>
</dbReference>
<accession>A0A915EKS1</accession>